<evidence type="ECO:0000313" key="6">
    <source>
        <dbReference type="EMBL" id="RUO35015.1"/>
    </source>
</evidence>
<organism evidence="6 7">
    <name type="scientific">Aliidiomarina soli</name>
    <dbReference type="NCBI Taxonomy" id="1928574"/>
    <lineage>
        <taxon>Bacteria</taxon>
        <taxon>Pseudomonadati</taxon>
        <taxon>Pseudomonadota</taxon>
        <taxon>Gammaproteobacteria</taxon>
        <taxon>Alteromonadales</taxon>
        <taxon>Idiomarinaceae</taxon>
        <taxon>Aliidiomarina</taxon>
    </lineage>
</organism>
<comment type="caution">
    <text evidence="6">The sequence shown here is derived from an EMBL/GenBank/DDBJ whole genome shotgun (WGS) entry which is preliminary data.</text>
</comment>
<dbReference type="Proteomes" id="UP000287823">
    <property type="component" value="Unassembled WGS sequence"/>
</dbReference>
<accession>A0A432WML1</accession>
<comment type="similarity">
    <text evidence="2">Belongs to the DUF177 domain family.</text>
</comment>
<dbReference type="Pfam" id="PF02620">
    <property type="entry name" value="YceD"/>
    <property type="match status" value="1"/>
</dbReference>
<evidence type="ECO:0000256" key="4">
    <source>
        <dbReference type="ARBA" id="ARBA00022517"/>
    </source>
</evidence>
<comment type="function">
    <text evidence="1">Plays a role in synthesis, processing and/or stability of 23S rRNA.</text>
</comment>
<gene>
    <name evidence="6" type="ORF">CWE14_03200</name>
</gene>
<keyword evidence="7" id="KW-1185">Reference proteome</keyword>
<proteinExistence type="inferred from homology"/>
<sequence length="174" mass="19532">MQKVRIPISVDPVKSAQKQLTYDGLVPAGNMQRLGEALINTPQDIAVSLRFDIDQQRVSYFAGHAEVTVDVICQRCNQPMQIHLVSDFAYAPITKRQTEENLPEAYEAVELNELGEVMLHDVVEDELLLEMPIVAMHAQEDCEVDRDAMTFGDLPPEAEEKANPFAVLQGLKRK</sequence>
<dbReference type="InterPro" id="IPR003772">
    <property type="entry name" value="YceD"/>
</dbReference>
<dbReference type="RefSeq" id="WP_126787845.1">
    <property type="nucleotide sequence ID" value="NZ_PIPO01000001.1"/>
</dbReference>
<dbReference type="EMBL" id="PIPO01000001">
    <property type="protein sequence ID" value="RUO35015.1"/>
    <property type="molecule type" value="Genomic_DNA"/>
</dbReference>
<evidence type="ECO:0000313" key="7">
    <source>
        <dbReference type="Proteomes" id="UP000287823"/>
    </source>
</evidence>
<evidence type="ECO:0000256" key="3">
    <source>
        <dbReference type="ARBA" id="ARBA00015716"/>
    </source>
</evidence>
<evidence type="ECO:0000256" key="1">
    <source>
        <dbReference type="ARBA" id="ARBA00002868"/>
    </source>
</evidence>
<dbReference type="AlphaFoldDB" id="A0A432WML1"/>
<dbReference type="PANTHER" id="PTHR38099">
    <property type="entry name" value="LARGE RIBOSOMAL RNA SUBUNIT ACCUMULATION PROTEIN YCED"/>
    <property type="match status" value="1"/>
</dbReference>
<dbReference type="GO" id="GO:0042254">
    <property type="term" value="P:ribosome biogenesis"/>
    <property type="evidence" value="ECO:0007669"/>
    <property type="project" value="UniProtKB-KW"/>
</dbReference>
<protein>
    <recommendedName>
        <fullName evidence="3">Large ribosomal RNA subunit accumulation protein YceD</fullName>
    </recommendedName>
    <alternativeName>
        <fullName evidence="5">23S rRNA accumulation protein YceD</fullName>
    </alternativeName>
</protein>
<dbReference type="NCBIfam" id="NF008395">
    <property type="entry name" value="PRK11193.1"/>
    <property type="match status" value="1"/>
</dbReference>
<reference evidence="6 7" key="1">
    <citation type="journal article" date="2011" name="Front. Microbiol.">
        <title>Genomic signatures of strain selection and enhancement in Bacillus atrophaeus var. globigii, a historical biowarfare simulant.</title>
        <authorList>
            <person name="Gibbons H.S."/>
            <person name="Broomall S.M."/>
            <person name="McNew L.A."/>
            <person name="Daligault H."/>
            <person name="Chapman C."/>
            <person name="Bruce D."/>
            <person name="Karavis M."/>
            <person name="Krepps M."/>
            <person name="McGregor P.A."/>
            <person name="Hong C."/>
            <person name="Park K.H."/>
            <person name="Akmal A."/>
            <person name="Feldman A."/>
            <person name="Lin J.S."/>
            <person name="Chang W.E."/>
            <person name="Higgs B.W."/>
            <person name="Demirev P."/>
            <person name="Lindquist J."/>
            <person name="Liem A."/>
            <person name="Fochler E."/>
            <person name="Read T.D."/>
            <person name="Tapia R."/>
            <person name="Johnson S."/>
            <person name="Bishop-Lilly K.A."/>
            <person name="Detter C."/>
            <person name="Han C."/>
            <person name="Sozhamannan S."/>
            <person name="Rosenzweig C.N."/>
            <person name="Skowronski E.W."/>
        </authorList>
    </citation>
    <scope>NUCLEOTIDE SEQUENCE [LARGE SCALE GENOMIC DNA]</scope>
    <source>
        <strain evidence="6 7">Y4G10-17</strain>
    </source>
</reference>
<keyword evidence="4" id="KW-0690">Ribosome biogenesis</keyword>
<dbReference type="GO" id="GO:0005829">
    <property type="term" value="C:cytosol"/>
    <property type="evidence" value="ECO:0007669"/>
    <property type="project" value="TreeGrafter"/>
</dbReference>
<dbReference type="PANTHER" id="PTHR38099:SF1">
    <property type="entry name" value="LARGE RIBOSOMAL RNA SUBUNIT ACCUMULATION PROTEIN YCED"/>
    <property type="match status" value="1"/>
</dbReference>
<evidence type="ECO:0000256" key="2">
    <source>
        <dbReference type="ARBA" id="ARBA00010740"/>
    </source>
</evidence>
<evidence type="ECO:0000256" key="5">
    <source>
        <dbReference type="ARBA" id="ARBA00031841"/>
    </source>
</evidence>
<name>A0A432WML1_9GAMM</name>
<dbReference type="InterPro" id="IPR039255">
    <property type="entry name" value="YceD_bac"/>
</dbReference>